<feature type="compositionally biased region" description="Polar residues" evidence="5">
    <location>
        <begin position="1"/>
        <end position="13"/>
    </location>
</feature>
<dbReference type="Gene3D" id="3.40.50.300">
    <property type="entry name" value="P-loop containing nucleotide triphosphate hydrolases"/>
    <property type="match status" value="1"/>
</dbReference>
<comment type="caution">
    <text evidence="7">The sequence shown here is derived from an EMBL/GenBank/DDBJ whole genome shotgun (WGS) entry which is preliminary data.</text>
</comment>
<dbReference type="SUPFAM" id="SSF52540">
    <property type="entry name" value="P-loop containing nucleoside triphosphate hydrolases"/>
    <property type="match status" value="1"/>
</dbReference>
<keyword evidence="4 7" id="KW-0067">ATP-binding</keyword>
<evidence type="ECO:0000256" key="2">
    <source>
        <dbReference type="ARBA" id="ARBA00022448"/>
    </source>
</evidence>
<name>A0ABS8PHI4_9PSEU</name>
<dbReference type="GO" id="GO:0005524">
    <property type="term" value="F:ATP binding"/>
    <property type="evidence" value="ECO:0007669"/>
    <property type="project" value="UniProtKB-KW"/>
</dbReference>
<keyword evidence="8" id="KW-1185">Reference proteome</keyword>
<proteinExistence type="inferred from homology"/>
<feature type="domain" description="ABC transporter" evidence="6">
    <location>
        <begin position="44"/>
        <end position="274"/>
    </location>
</feature>
<evidence type="ECO:0000256" key="3">
    <source>
        <dbReference type="ARBA" id="ARBA00022741"/>
    </source>
</evidence>
<evidence type="ECO:0000313" key="8">
    <source>
        <dbReference type="Proteomes" id="UP001199469"/>
    </source>
</evidence>
<keyword evidence="2" id="KW-0813">Transport</keyword>
<gene>
    <name evidence="7" type="ORF">LQ327_30635</name>
</gene>
<dbReference type="PANTHER" id="PTHR43335">
    <property type="entry name" value="ABC TRANSPORTER, ATP-BINDING PROTEIN"/>
    <property type="match status" value="1"/>
</dbReference>
<dbReference type="InterPro" id="IPR003593">
    <property type="entry name" value="AAA+_ATPase"/>
</dbReference>
<dbReference type="EMBL" id="JAJNDB010000009">
    <property type="protein sequence ID" value="MCD2197736.1"/>
    <property type="molecule type" value="Genomic_DNA"/>
</dbReference>
<feature type="region of interest" description="Disordered" evidence="5">
    <location>
        <begin position="1"/>
        <end position="22"/>
    </location>
</feature>
<evidence type="ECO:0000256" key="5">
    <source>
        <dbReference type="SAM" id="MobiDB-lite"/>
    </source>
</evidence>
<evidence type="ECO:0000259" key="6">
    <source>
        <dbReference type="PROSITE" id="PS50893"/>
    </source>
</evidence>
<reference evidence="7 8" key="1">
    <citation type="submission" date="2021-11" db="EMBL/GenBank/DDBJ databases">
        <title>Draft genome sequence of Actinomycetospora sp. SF1 isolated from the rhizosphere soil.</title>
        <authorList>
            <person name="Duangmal K."/>
            <person name="Chantavorakit T."/>
        </authorList>
    </citation>
    <scope>NUCLEOTIDE SEQUENCE [LARGE SCALE GENOMIC DNA]</scope>
    <source>
        <strain evidence="7 8">TBRC 5722</strain>
    </source>
</reference>
<evidence type="ECO:0000313" key="7">
    <source>
        <dbReference type="EMBL" id="MCD2197736.1"/>
    </source>
</evidence>
<keyword evidence="3" id="KW-0547">Nucleotide-binding</keyword>
<dbReference type="InterPro" id="IPR017871">
    <property type="entry name" value="ABC_transporter-like_CS"/>
</dbReference>
<accession>A0ABS8PHI4</accession>
<dbReference type="InterPro" id="IPR027417">
    <property type="entry name" value="P-loop_NTPase"/>
</dbReference>
<comment type="similarity">
    <text evidence="1">Belongs to the ABC transporter superfamily.</text>
</comment>
<dbReference type="PROSITE" id="PS00211">
    <property type="entry name" value="ABC_TRANSPORTER_1"/>
    <property type="match status" value="1"/>
</dbReference>
<dbReference type="SMART" id="SM00382">
    <property type="entry name" value="AAA"/>
    <property type="match status" value="1"/>
</dbReference>
<sequence length="355" mass="38024">MSANREAQDSRPTTAEDPLPAQRRRARQALALPGPAAIEAPLVIETHGLTKRYGSRTAVDDVDLHVAQGDRYGFLGPNGSGKTTLVRMLLGLVYATRGEIRVLGREVPSQVHEVLPSIGAMVEGPAAYGHLSGRANLDLLDASGPGGRSGRKRRVEEALERVGLARIDRRPVRTYSLGMRQRLGLAGALLTTPDLLVLDEPTNGLDPHGIREIRELLIELNEEGTTVFLSSHLLAEIEALCTRVGVVDHGKLVLEEPMDSVRRTTGRIIVVTPDVDRALGVLGRAVVDRTESGGIVVAPPDGDGSHGLARHLIAHEVRLDALEPERVSLEDVVVDLTGPGDDRAAGSDGTGRNPW</sequence>
<evidence type="ECO:0000256" key="1">
    <source>
        <dbReference type="ARBA" id="ARBA00005417"/>
    </source>
</evidence>
<protein>
    <submittedName>
        <fullName evidence="7">ABC transporter ATP-binding protein</fullName>
    </submittedName>
</protein>
<dbReference type="PANTHER" id="PTHR43335:SF4">
    <property type="entry name" value="ABC TRANSPORTER, ATP-BINDING PROTEIN"/>
    <property type="match status" value="1"/>
</dbReference>
<evidence type="ECO:0000256" key="4">
    <source>
        <dbReference type="ARBA" id="ARBA00022840"/>
    </source>
</evidence>
<dbReference type="PROSITE" id="PS50893">
    <property type="entry name" value="ABC_TRANSPORTER_2"/>
    <property type="match status" value="1"/>
</dbReference>
<dbReference type="Pfam" id="PF00005">
    <property type="entry name" value="ABC_tran"/>
    <property type="match status" value="1"/>
</dbReference>
<dbReference type="RefSeq" id="WP_230740021.1">
    <property type="nucleotide sequence ID" value="NZ_JAJNDB010000009.1"/>
</dbReference>
<dbReference type="Proteomes" id="UP001199469">
    <property type="component" value="Unassembled WGS sequence"/>
</dbReference>
<dbReference type="InterPro" id="IPR003439">
    <property type="entry name" value="ABC_transporter-like_ATP-bd"/>
</dbReference>
<organism evidence="7 8">
    <name type="scientific">Actinomycetospora endophytica</name>
    <dbReference type="NCBI Taxonomy" id="2291215"/>
    <lineage>
        <taxon>Bacteria</taxon>
        <taxon>Bacillati</taxon>
        <taxon>Actinomycetota</taxon>
        <taxon>Actinomycetes</taxon>
        <taxon>Pseudonocardiales</taxon>
        <taxon>Pseudonocardiaceae</taxon>
        <taxon>Actinomycetospora</taxon>
    </lineage>
</organism>